<feature type="domain" description="Sulfatase-modifying factor enzyme-like" evidence="2">
    <location>
        <begin position="210"/>
        <end position="434"/>
    </location>
</feature>
<evidence type="ECO:0000256" key="1">
    <source>
        <dbReference type="SAM" id="SignalP"/>
    </source>
</evidence>
<feature type="signal peptide" evidence="1">
    <location>
        <begin position="1"/>
        <end position="20"/>
    </location>
</feature>
<comment type="caution">
    <text evidence="3">The sequence shown here is derived from an EMBL/GenBank/DDBJ whole genome shotgun (WGS) entry which is preliminary data.</text>
</comment>
<gene>
    <name evidence="3" type="ORF">EOJ36_10785</name>
</gene>
<accession>A0A437PMN4</accession>
<dbReference type="InterPro" id="IPR016187">
    <property type="entry name" value="CTDL_fold"/>
</dbReference>
<dbReference type="RefSeq" id="WP_127805236.1">
    <property type="nucleotide sequence ID" value="NZ_SACY01000005.1"/>
</dbReference>
<dbReference type="OrthoDB" id="662753at2"/>
<dbReference type="AlphaFoldDB" id="A0A437PMN4"/>
<protein>
    <recommendedName>
        <fullName evidence="2">Sulfatase-modifying factor enzyme-like domain-containing protein</fullName>
    </recommendedName>
</protein>
<dbReference type="InterPro" id="IPR042095">
    <property type="entry name" value="SUMF_sf"/>
</dbReference>
<evidence type="ECO:0000259" key="2">
    <source>
        <dbReference type="Pfam" id="PF03781"/>
    </source>
</evidence>
<reference evidence="3 4" key="1">
    <citation type="submission" date="2019-01" db="EMBL/GenBank/DDBJ databases">
        <authorList>
            <person name="Chen W.-M."/>
        </authorList>
    </citation>
    <scope>NUCLEOTIDE SEQUENCE [LARGE SCALE GENOMIC DNA]</scope>
    <source>
        <strain evidence="3 4">FSY-15</strain>
    </source>
</reference>
<evidence type="ECO:0000313" key="3">
    <source>
        <dbReference type="EMBL" id="RVU23556.1"/>
    </source>
</evidence>
<dbReference type="Proteomes" id="UP000282832">
    <property type="component" value="Unassembled WGS sequence"/>
</dbReference>
<organism evidence="3 4">
    <name type="scientific">Sandaracinomonas limnophila</name>
    <dbReference type="NCBI Taxonomy" id="1862386"/>
    <lineage>
        <taxon>Bacteria</taxon>
        <taxon>Pseudomonadati</taxon>
        <taxon>Bacteroidota</taxon>
        <taxon>Cytophagia</taxon>
        <taxon>Cytophagales</taxon>
        <taxon>Flectobacillaceae</taxon>
        <taxon>Sandaracinomonas</taxon>
    </lineage>
</organism>
<dbReference type="Pfam" id="PF03781">
    <property type="entry name" value="FGE-sulfatase"/>
    <property type="match status" value="1"/>
</dbReference>
<dbReference type="Gene3D" id="3.90.1580.10">
    <property type="entry name" value="paralog of FGE (formylglycine-generating enzyme)"/>
    <property type="match status" value="1"/>
</dbReference>
<feature type="chain" id="PRO_5019269611" description="Sulfatase-modifying factor enzyme-like domain-containing protein" evidence="1">
    <location>
        <begin position="21"/>
        <end position="501"/>
    </location>
</feature>
<evidence type="ECO:0000313" key="4">
    <source>
        <dbReference type="Proteomes" id="UP000282832"/>
    </source>
</evidence>
<proteinExistence type="predicted"/>
<sequence>MKKLGFLLSFVLVFVLNSKANNLIMGTPTISGSTITFTIQWDNSWKVATGPSNWDAVWVFVKRQHCDQPNQNPWTHENLSSSGNTVNGTQLQIDLPSDNKGVFIRRSSDGIGNISQATVTLTLSSAVGSDNIGVFGMEMVAVPQGQFYVGDGNNPSSTNRHNFTDGNTTNPLLINSAKQSAGLGAKTVYQSEGFGSSVDLPSTFPLGYNNYYCMKYEITTAQYVAFLNTLTYNQQLRLQEDPNSTPPTSAVGTVMNARFGYRIEVKTSGVSTTSLTPAVYGNDADDDNIFDENTDALGVPVSIRIKDFLAYLDWAALRPMTEFEFEKACRGPLTPVLDEFAWGTTDINHPDTYWNIADKGKNTEYLNNWAPLGPAMIARNWLWRVGIAATGSSDRVHAGATYYGILDMTGNIYERCVGGYNFDYSTFTTANGDGSITSEAYADVVGWPISTSNRDTYESYYMRRGASTSNYNNYQVSSRSQLNWGDGNRDIATGGRGVRSF</sequence>
<name>A0A437PMN4_9BACT</name>
<dbReference type="InterPro" id="IPR005532">
    <property type="entry name" value="SUMF_dom"/>
</dbReference>
<dbReference type="EMBL" id="SACY01000005">
    <property type="protein sequence ID" value="RVU23556.1"/>
    <property type="molecule type" value="Genomic_DNA"/>
</dbReference>
<keyword evidence="4" id="KW-1185">Reference proteome</keyword>
<dbReference type="SUPFAM" id="SSF56436">
    <property type="entry name" value="C-type lectin-like"/>
    <property type="match status" value="1"/>
</dbReference>
<keyword evidence="1" id="KW-0732">Signal</keyword>